<evidence type="ECO:0000256" key="1">
    <source>
        <dbReference type="RuleBase" id="RU363044"/>
    </source>
</evidence>
<name>A0A8H7RVI6_9FUNG</name>
<dbReference type="SUPFAM" id="SSF52540">
    <property type="entry name" value="P-loop containing nucleoside triphosphate hydrolases"/>
    <property type="match status" value="1"/>
</dbReference>
<feature type="domain" description="DNA helicase Pif1-like DEAD-box helicase" evidence="2">
    <location>
        <begin position="376"/>
        <end position="597"/>
    </location>
</feature>
<dbReference type="InterPro" id="IPR010285">
    <property type="entry name" value="DNA_helicase_pif1-like_DEAD"/>
</dbReference>
<keyword evidence="1" id="KW-0233">DNA recombination</keyword>
<dbReference type="Gene3D" id="3.40.50.300">
    <property type="entry name" value="P-loop containing nucleotide triphosphate hydrolases"/>
    <property type="match status" value="1"/>
</dbReference>
<dbReference type="PANTHER" id="PTHR10492">
    <property type="match status" value="1"/>
</dbReference>
<comment type="catalytic activity">
    <reaction evidence="1">
        <text>ATP + H2O = ADP + phosphate + H(+)</text>
        <dbReference type="Rhea" id="RHEA:13065"/>
        <dbReference type="ChEBI" id="CHEBI:15377"/>
        <dbReference type="ChEBI" id="CHEBI:15378"/>
        <dbReference type="ChEBI" id="CHEBI:30616"/>
        <dbReference type="ChEBI" id="CHEBI:43474"/>
        <dbReference type="ChEBI" id="CHEBI:456216"/>
        <dbReference type="EC" id="5.6.2.3"/>
    </reaction>
</comment>
<dbReference type="Proteomes" id="UP000646827">
    <property type="component" value="Unassembled WGS sequence"/>
</dbReference>
<keyword evidence="1" id="KW-0378">Hydrolase</keyword>
<proteinExistence type="inferred from homology"/>
<dbReference type="Pfam" id="PF05970">
    <property type="entry name" value="PIF1"/>
    <property type="match status" value="1"/>
</dbReference>
<feature type="non-terminal residue" evidence="3">
    <location>
        <position position="1"/>
    </location>
</feature>
<dbReference type="EMBL" id="JAEPRB010000260">
    <property type="protein sequence ID" value="KAG2217961.1"/>
    <property type="molecule type" value="Genomic_DNA"/>
</dbReference>
<evidence type="ECO:0000259" key="2">
    <source>
        <dbReference type="Pfam" id="PF05970"/>
    </source>
</evidence>
<sequence>MIHGPCGDAGRNAPCMKDGRCLQHYLKPFNAETRISRDRYPIQKYDAHINTEIYTSAWAIKYLCKYITKGSDKAQLETTTINNSTTGDVAEQNEVIDEVVQYQNARYIGPCEAVWRTLQFRVHMHYPMLLGFFALCNRHAEEGTPIQYTYPQIPCHYTWNDRNREWNPRTNPPVQNVVTRIYAASITDMPLYALRLFLLHIQGPISFEALRTKDGIIHSTFQEAAVAYGFLESDQEWNNCLTETSLIAPSAAAIRALFVYILINSLPAEPLTLWTNHRERMADDYFFQMCRELSLGNEEELLPNQLDQIYQYILGDIETRLQATGNHLSEFPSMPQEFITELDRLPQLQSLEIVERREYNVEEQECIARELIPGLNEGLRHAFDSITTAINAPGTEYNPHVFFVNGPSGTGKSQLFKALLSHVCSQNQIALPVASSGIAATLLPGGRTAHSRFKIPLNANDNTTCNLRLGGSHAYFIQRASLIIWDETVMCSKHNFEAVDRSLRDIIGALDPALNDVPFGGKVVVFGSDFRQLLPVVKKGTRSEVVADSIRSASFWHAVQVLHLTVHMHVQQNSDPAAVAFADTLLAIGDGRAPHTNQVQIPQEAILAAKNIDVNIINDTAFSLFPGASRTYNSNDTIIDHDDPEAAAASYP</sequence>
<gene>
    <name evidence="3" type="ORF">INT45_001395</name>
</gene>
<reference evidence="3 4" key="1">
    <citation type="submission" date="2020-12" db="EMBL/GenBank/DDBJ databases">
        <title>Metabolic potential, ecology and presence of endohyphal bacteria is reflected in genomic diversity of Mucoromycotina.</title>
        <authorList>
            <person name="Muszewska A."/>
            <person name="Okrasinska A."/>
            <person name="Steczkiewicz K."/>
            <person name="Drgas O."/>
            <person name="Orlowska M."/>
            <person name="Perlinska-Lenart U."/>
            <person name="Aleksandrzak-Piekarczyk T."/>
            <person name="Szatraj K."/>
            <person name="Zielenkiewicz U."/>
            <person name="Pilsyk S."/>
            <person name="Malc E."/>
            <person name="Mieczkowski P."/>
            <person name="Kruszewska J.S."/>
            <person name="Biernat P."/>
            <person name="Pawlowska J."/>
        </authorList>
    </citation>
    <scope>NUCLEOTIDE SEQUENCE [LARGE SCALE GENOMIC DNA]</scope>
    <source>
        <strain evidence="3 4">CBS 142.35</strain>
    </source>
</reference>
<dbReference type="PANTHER" id="PTHR10492:SF57">
    <property type="entry name" value="ATP-DEPENDENT DNA HELICASE"/>
    <property type="match status" value="1"/>
</dbReference>
<comment type="cofactor">
    <cofactor evidence="1">
        <name>Mg(2+)</name>
        <dbReference type="ChEBI" id="CHEBI:18420"/>
    </cofactor>
</comment>
<dbReference type="GO" id="GO:0006310">
    <property type="term" value="P:DNA recombination"/>
    <property type="evidence" value="ECO:0007669"/>
    <property type="project" value="UniProtKB-KW"/>
</dbReference>
<keyword evidence="4" id="KW-1185">Reference proteome</keyword>
<dbReference type="GO" id="GO:0016787">
    <property type="term" value="F:hydrolase activity"/>
    <property type="evidence" value="ECO:0007669"/>
    <property type="project" value="UniProtKB-KW"/>
</dbReference>
<dbReference type="GO" id="GO:0006281">
    <property type="term" value="P:DNA repair"/>
    <property type="evidence" value="ECO:0007669"/>
    <property type="project" value="UniProtKB-KW"/>
</dbReference>
<keyword evidence="1" id="KW-0067">ATP-binding</keyword>
<keyword evidence="1" id="KW-0234">DNA repair</keyword>
<keyword evidence="1" id="KW-0547">Nucleotide-binding</keyword>
<comment type="caution">
    <text evidence="3">The sequence shown here is derived from an EMBL/GenBank/DDBJ whole genome shotgun (WGS) entry which is preliminary data.</text>
</comment>
<dbReference type="GO" id="GO:0043139">
    <property type="term" value="F:5'-3' DNA helicase activity"/>
    <property type="evidence" value="ECO:0007669"/>
    <property type="project" value="UniProtKB-EC"/>
</dbReference>
<dbReference type="EC" id="5.6.2.3" evidence="1"/>
<dbReference type="OrthoDB" id="5860629at2759"/>
<dbReference type="InterPro" id="IPR027417">
    <property type="entry name" value="P-loop_NTPase"/>
</dbReference>
<accession>A0A8H7RVI6</accession>
<dbReference type="AlphaFoldDB" id="A0A8H7RVI6"/>
<evidence type="ECO:0000313" key="4">
    <source>
        <dbReference type="Proteomes" id="UP000646827"/>
    </source>
</evidence>
<keyword evidence="1" id="KW-0347">Helicase</keyword>
<organism evidence="3 4">
    <name type="scientific">Circinella minor</name>
    <dbReference type="NCBI Taxonomy" id="1195481"/>
    <lineage>
        <taxon>Eukaryota</taxon>
        <taxon>Fungi</taxon>
        <taxon>Fungi incertae sedis</taxon>
        <taxon>Mucoromycota</taxon>
        <taxon>Mucoromycotina</taxon>
        <taxon>Mucoromycetes</taxon>
        <taxon>Mucorales</taxon>
        <taxon>Lichtheimiaceae</taxon>
        <taxon>Circinella</taxon>
    </lineage>
</organism>
<keyword evidence="1" id="KW-0227">DNA damage</keyword>
<evidence type="ECO:0000313" key="3">
    <source>
        <dbReference type="EMBL" id="KAG2217961.1"/>
    </source>
</evidence>
<dbReference type="GO" id="GO:0005524">
    <property type="term" value="F:ATP binding"/>
    <property type="evidence" value="ECO:0007669"/>
    <property type="project" value="UniProtKB-KW"/>
</dbReference>
<dbReference type="GO" id="GO:0000723">
    <property type="term" value="P:telomere maintenance"/>
    <property type="evidence" value="ECO:0007669"/>
    <property type="project" value="InterPro"/>
</dbReference>
<protein>
    <recommendedName>
        <fullName evidence="1">ATP-dependent DNA helicase</fullName>
        <ecNumber evidence="1">5.6.2.3</ecNumber>
    </recommendedName>
</protein>
<comment type="similarity">
    <text evidence="1">Belongs to the helicase family.</text>
</comment>